<dbReference type="PROSITE" id="PS51257">
    <property type="entry name" value="PROKAR_LIPOPROTEIN"/>
    <property type="match status" value="1"/>
</dbReference>
<accession>A0A8F9TVY9</accession>
<feature type="signal peptide" evidence="2">
    <location>
        <begin position="1"/>
        <end position="21"/>
    </location>
</feature>
<dbReference type="RefSeq" id="WP_220162985.1">
    <property type="nucleotide sequence ID" value="NZ_CP080507.1"/>
</dbReference>
<dbReference type="KEGG" id="ole:K0B96_01405"/>
<gene>
    <name evidence="3" type="ORF">K0B96_01405</name>
</gene>
<dbReference type="EMBL" id="CP080507">
    <property type="protein sequence ID" value="QYM79303.1"/>
    <property type="molecule type" value="Genomic_DNA"/>
</dbReference>
<protein>
    <recommendedName>
        <fullName evidence="5">Beta-barrel assembly machine subunit BamE</fullName>
    </recommendedName>
</protein>
<evidence type="ECO:0000313" key="3">
    <source>
        <dbReference type="EMBL" id="QYM79303.1"/>
    </source>
</evidence>
<keyword evidence="4" id="KW-1185">Reference proteome</keyword>
<organism evidence="3 4">
    <name type="scientific">Horticoccus luteus</name>
    <dbReference type="NCBI Taxonomy" id="2862869"/>
    <lineage>
        <taxon>Bacteria</taxon>
        <taxon>Pseudomonadati</taxon>
        <taxon>Verrucomicrobiota</taxon>
        <taxon>Opitutia</taxon>
        <taxon>Opitutales</taxon>
        <taxon>Opitutaceae</taxon>
        <taxon>Horticoccus</taxon>
    </lineage>
</organism>
<keyword evidence="2" id="KW-0732">Signal</keyword>
<dbReference type="AlphaFoldDB" id="A0A8F9TVY9"/>
<sequence>MKSPLFAVVALALLLSGCSTIDSRIKEKSATYSQLSPTDQQIIRYGYISVGFTRDMVYMALDKPEKVISGPGPNQETWVYHNFYNSDGSSLTPGQRIRTNAGTSTGGRGAASGMTSRSGQNNTYTVEYDPTLETIKEDAKVKVHVIFNGDKVADIKVINGM</sequence>
<evidence type="ECO:0000256" key="1">
    <source>
        <dbReference type="SAM" id="MobiDB-lite"/>
    </source>
</evidence>
<dbReference type="Proteomes" id="UP000825051">
    <property type="component" value="Chromosome"/>
</dbReference>
<proteinExistence type="predicted"/>
<feature type="region of interest" description="Disordered" evidence="1">
    <location>
        <begin position="100"/>
        <end position="123"/>
    </location>
</feature>
<evidence type="ECO:0000313" key="4">
    <source>
        <dbReference type="Proteomes" id="UP000825051"/>
    </source>
</evidence>
<name>A0A8F9TVY9_9BACT</name>
<evidence type="ECO:0000256" key="2">
    <source>
        <dbReference type="SAM" id="SignalP"/>
    </source>
</evidence>
<feature type="chain" id="PRO_5034651043" description="Beta-barrel assembly machine subunit BamE" evidence="2">
    <location>
        <begin position="22"/>
        <end position="161"/>
    </location>
</feature>
<evidence type="ECO:0008006" key="5">
    <source>
        <dbReference type="Google" id="ProtNLM"/>
    </source>
</evidence>
<reference evidence="3" key="1">
    <citation type="submission" date="2021-08" db="EMBL/GenBank/DDBJ databases">
        <title>Genome of a novel bacterium of the phylum Verrucomicrobia, Oleiharenicola sp. KSB-15.</title>
        <authorList>
            <person name="Chung J.-H."/>
            <person name="Ahn J.-H."/>
            <person name="Yoon Y."/>
            <person name="Kim D.-Y."/>
            <person name="An S.-H."/>
            <person name="Park I."/>
            <person name="Yeon J."/>
        </authorList>
    </citation>
    <scope>NUCLEOTIDE SEQUENCE</scope>
    <source>
        <strain evidence="3">KSB-15</strain>
    </source>
</reference>